<dbReference type="PANTHER" id="PTHR13710:SF105">
    <property type="entry name" value="ATP-DEPENDENT DNA HELICASE Q1"/>
    <property type="match status" value="1"/>
</dbReference>
<dbReference type="Pfam" id="PF00570">
    <property type="entry name" value="HRDC"/>
    <property type="match status" value="2"/>
</dbReference>
<evidence type="ECO:0000256" key="7">
    <source>
        <dbReference type="ARBA" id="ARBA00022801"/>
    </source>
</evidence>
<dbReference type="GO" id="GO:0016787">
    <property type="term" value="F:hydrolase activity"/>
    <property type="evidence" value="ECO:0007669"/>
    <property type="project" value="UniProtKB-KW"/>
</dbReference>
<evidence type="ECO:0000259" key="17">
    <source>
        <dbReference type="PROSITE" id="PS50967"/>
    </source>
</evidence>
<evidence type="ECO:0000313" key="20">
    <source>
        <dbReference type="EMBL" id="SDA37544.1"/>
    </source>
</evidence>
<dbReference type="InterPro" id="IPR014001">
    <property type="entry name" value="Helicase_ATP-bd"/>
</dbReference>
<keyword evidence="11" id="KW-0238">DNA-binding</keyword>
<evidence type="ECO:0000256" key="9">
    <source>
        <dbReference type="ARBA" id="ARBA00022833"/>
    </source>
</evidence>
<dbReference type="InterPro" id="IPR010997">
    <property type="entry name" value="HRDC-like_sf"/>
</dbReference>
<dbReference type="GeneID" id="87755182"/>
<dbReference type="NCBIfam" id="TIGR01389">
    <property type="entry name" value="recQ"/>
    <property type="match status" value="1"/>
</dbReference>
<comment type="catalytic activity">
    <reaction evidence="15">
        <text>Couples ATP hydrolysis with the unwinding of duplex DNA by translocating in the 3'-5' direction.</text>
        <dbReference type="EC" id="5.6.2.4"/>
    </reaction>
</comment>
<evidence type="ECO:0000256" key="4">
    <source>
        <dbReference type="ARBA" id="ARBA00022723"/>
    </source>
</evidence>
<dbReference type="GO" id="GO:0046872">
    <property type="term" value="F:metal ion binding"/>
    <property type="evidence" value="ECO:0007669"/>
    <property type="project" value="UniProtKB-KW"/>
</dbReference>
<evidence type="ECO:0000256" key="5">
    <source>
        <dbReference type="ARBA" id="ARBA00022741"/>
    </source>
</evidence>
<dbReference type="InterPro" id="IPR006293">
    <property type="entry name" value="DNA_helicase_ATP-dep_RecQ_bac"/>
</dbReference>
<dbReference type="GO" id="GO:0005524">
    <property type="term" value="F:ATP binding"/>
    <property type="evidence" value="ECO:0007669"/>
    <property type="project" value="UniProtKB-KW"/>
</dbReference>
<dbReference type="GO" id="GO:0043590">
    <property type="term" value="C:bacterial nucleoid"/>
    <property type="evidence" value="ECO:0007669"/>
    <property type="project" value="TreeGrafter"/>
</dbReference>
<name>A0A1G5UV90_9FIRM</name>
<keyword evidence="21" id="KW-1185">Reference proteome</keyword>
<evidence type="ECO:0000256" key="6">
    <source>
        <dbReference type="ARBA" id="ARBA00022763"/>
    </source>
</evidence>
<evidence type="ECO:0000313" key="21">
    <source>
        <dbReference type="Proteomes" id="UP000199689"/>
    </source>
</evidence>
<dbReference type="InterPro" id="IPR011545">
    <property type="entry name" value="DEAD/DEAH_box_helicase_dom"/>
</dbReference>
<dbReference type="Pfam" id="PF09382">
    <property type="entry name" value="RQC"/>
    <property type="match status" value="1"/>
</dbReference>
<dbReference type="SMART" id="SM00341">
    <property type="entry name" value="HRDC"/>
    <property type="match status" value="2"/>
</dbReference>
<dbReference type="GO" id="GO:0030894">
    <property type="term" value="C:replisome"/>
    <property type="evidence" value="ECO:0007669"/>
    <property type="project" value="TreeGrafter"/>
</dbReference>
<dbReference type="GO" id="GO:0009378">
    <property type="term" value="F:four-way junction helicase activity"/>
    <property type="evidence" value="ECO:0007669"/>
    <property type="project" value="TreeGrafter"/>
</dbReference>
<dbReference type="Pfam" id="PF16124">
    <property type="entry name" value="RecQ_Zn_bind"/>
    <property type="match status" value="1"/>
</dbReference>
<dbReference type="InterPro" id="IPR044876">
    <property type="entry name" value="HRDC_dom_sf"/>
</dbReference>
<evidence type="ECO:0000256" key="14">
    <source>
        <dbReference type="ARBA" id="ARBA00023235"/>
    </source>
</evidence>
<dbReference type="SMART" id="SM00487">
    <property type="entry name" value="DEXDc"/>
    <property type="match status" value="1"/>
</dbReference>
<dbReference type="FunFam" id="3.40.50.300:FF:001389">
    <property type="entry name" value="ATP-dependent DNA helicase RecQ"/>
    <property type="match status" value="1"/>
</dbReference>
<dbReference type="GO" id="GO:0006260">
    <property type="term" value="P:DNA replication"/>
    <property type="evidence" value="ECO:0007669"/>
    <property type="project" value="InterPro"/>
</dbReference>
<evidence type="ECO:0000259" key="18">
    <source>
        <dbReference type="PROSITE" id="PS51192"/>
    </source>
</evidence>
<dbReference type="InterPro" id="IPR036390">
    <property type="entry name" value="WH_DNA-bd_sf"/>
</dbReference>
<dbReference type="Gene3D" id="1.10.10.10">
    <property type="entry name" value="Winged helix-like DNA-binding domain superfamily/Winged helix DNA-binding domain"/>
    <property type="match status" value="1"/>
</dbReference>
<dbReference type="PROSITE" id="PS50967">
    <property type="entry name" value="HRDC"/>
    <property type="match status" value="2"/>
</dbReference>
<dbReference type="STRING" id="209880.SAMN02910343_00126"/>
<dbReference type="PANTHER" id="PTHR13710">
    <property type="entry name" value="DNA HELICASE RECQ FAMILY MEMBER"/>
    <property type="match status" value="1"/>
</dbReference>
<keyword evidence="6" id="KW-0227">DNA damage</keyword>
<dbReference type="GO" id="GO:0009432">
    <property type="term" value="P:SOS response"/>
    <property type="evidence" value="ECO:0007669"/>
    <property type="project" value="UniProtKB-UniRule"/>
</dbReference>
<dbReference type="PROSITE" id="PS51194">
    <property type="entry name" value="HELICASE_CTER"/>
    <property type="match status" value="1"/>
</dbReference>
<dbReference type="RefSeq" id="WP_091362757.1">
    <property type="nucleotide sequence ID" value="NZ_FMXA01000003.1"/>
</dbReference>
<keyword evidence="7" id="KW-0378">Hydrolase</keyword>
<evidence type="ECO:0000256" key="16">
    <source>
        <dbReference type="NCBIfam" id="TIGR01389"/>
    </source>
</evidence>
<comment type="cofactor">
    <cofactor evidence="2">
        <name>Zn(2+)</name>
        <dbReference type="ChEBI" id="CHEBI:29105"/>
    </cofactor>
</comment>
<keyword evidence="4" id="KW-0479">Metal-binding</keyword>
<dbReference type="InterPro" id="IPR032284">
    <property type="entry name" value="RecQ_Zn-bd"/>
</dbReference>
<keyword evidence="12" id="KW-0233">DNA recombination</keyword>
<dbReference type="SMART" id="SM00956">
    <property type="entry name" value="RQC"/>
    <property type="match status" value="1"/>
</dbReference>
<evidence type="ECO:0000259" key="19">
    <source>
        <dbReference type="PROSITE" id="PS51194"/>
    </source>
</evidence>
<dbReference type="InterPro" id="IPR002121">
    <property type="entry name" value="HRDC_dom"/>
</dbReference>
<keyword evidence="10" id="KW-0067">ATP-binding</keyword>
<dbReference type="Gene3D" id="1.10.150.80">
    <property type="entry name" value="HRDC domain"/>
    <property type="match status" value="2"/>
</dbReference>
<dbReference type="EC" id="5.6.2.4" evidence="16"/>
<protein>
    <recommendedName>
        <fullName evidence="16">DNA helicase RecQ</fullName>
        <ecNumber evidence="16">5.6.2.4</ecNumber>
    </recommendedName>
</protein>
<feature type="domain" description="HRDC" evidence="17">
    <location>
        <begin position="527"/>
        <end position="607"/>
    </location>
</feature>
<evidence type="ECO:0000256" key="8">
    <source>
        <dbReference type="ARBA" id="ARBA00022806"/>
    </source>
</evidence>
<dbReference type="GO" id="GO:0006281">
    <property type="term" value="P:DNA repair"/>
    <property type="evidence" value="ECO:0007669"/>
    <property type="project" value="UniProtKB-KW"/>
</dbReference>
<dbReference type="InterPro" id="IPR018982">
    <property type="entry name" value="RQC_domain"/>
</dbReference>
<dbReference type="Pfam" id="PF00271">
    <property type="entry name" value="Helicase_C"/>
    <property type="match status" value="1"/>
</dbReference>
<dbReference type="AlphaFoldDB" id="A0A1G5UV90"/>
<dbReference type="GO" id="GO:0003677">
    <property type="term" value="F:DNA binding"/>
    <property type="evidence" value="ECO:0007669"/>
    <property type="project" value="UniProtKB-KW"/>
</dbReference>
<dbReference type="Proteomes" id="UP000199689">
    <property type="component" value="Unassembled WGS sequence"/>
</dbReference>
<gene>
    <name evidence="20" type="ORF">SAMN02910343_00126</name>
</gene>
<dbReference type="SUPFAM" id="SSF47819">
    <property type="entry name" value="HRDC-like"/>
    <property type="match status" value="2"/>
</dbReference>
<dbReference type="InterPro" id="IPR004589">
    <property type="entry name" value="DNA_helicase_ATP-dep_RecQ"/>
</dbReference>
<evidence type="ECO:0000256" key="13">
    <source>
        <dbReference type="ARBA" id="ARBA00023204"/>
    </source>
</evidence>
<dbReference type="GO" id="GO:0006310">
    <property type="term" value="P:DNA recombination"/>
    <property type="evidence" value="ECO:0007669"/>
    <property type="project" value="UniProtKB-UniRule"/>
</dbReference>
<dbReference type="FunFam" id="1.10.150.80:FF:000002">
    <property type="entry name" value="ATP-dependent DNA helicase RecQ"/>
    <property type="match status" value="1"/>
</dbReference>
<evidence type="ECO:0000256" key="1">
    <source>
        <dbReference type="ARBA" id="ARBA00001946"/>
    </source>
</evidence>
<dbReference type="Pfam" id="PF00270">
    <property type="entry name" value="DEAD"/>
    <property type="match status" value="1"/>
</dbReference>
<dbReference type="OrthoDB" id="9763310at2"/>
<dbReference type="GO" id="GO:0043138">
    <property type="term" value="F:3'-5' DNA helicase activity"/>
    <property type="evidence" value="ECO:0007669"/>
    <property type="project" value="UniProtKB-EC"/>
</dbReference>
<keyword evidence="8 20" id="KW-0347">Helicase</keyword>
<keyword evidence="13" id="KW-0234">DNA repair</keyword>
<dbReference type="InterPro" id="IPR002464">
    <property type="entry name" value="DNA/RNA_helicase_DEAH_CS"/>
</dbReference>
<evidence type="ECO:0000256" key="2">
    <source>
        <dbReference type="ARBA" id="ARBA00001947"/>
    </source>
</evidence>
<comment type="cofactor">
    <cofactor evidence="1">
        <name>Mg(2+)</name>
        <dbReference type="ChEBI" id="CHEBI:18420"/>
    </cofactor>
</comment>
<dbReference type="CDD" id="cd18794">
    <property type="entry name" value="SF2_C_RecQ"/>
    <property type="match status" value="1"/>
</dbReference>
<dbReference type="FunFam" id="3.40.50.300:FF:001456">
    <property type="entry name" value="ATP-dependent DNA helicase"/>
    <property type="match status" value="1"/>
</dbReference>
<evidence type="ECO:0000256" key="15">
    <source>
        <dbReference type="ARBA" id="ARBA00034617"/>
    </source>
</evidence>
<dbReference type="SUPFAM" id="SSF46785">
    <property type="entry name" value="Winged helix' DNA-binding domain"/>
    <property type="match status" value="1"/>
</dbReference>
<evidence type="ECO:0000256" key="11">
    <source>
        <dbReference type="ARBA" id="ARBA00023125"/>
    </source>
</evidence>
<keyword evidence="14" id="KW-0413">Isomerase</keyword>
<organism evidence="20 21">
    <name type="scientific">Allisonella histaminiformans</name>
    <dbReference type="NCBI Taxonomy" id="209880"/>
    <lineage>
        <taxon>Bacteria</taxon>
        <taxon>Bacillati</taxon>
        <taxon>Bacillota</taxon>
        <taxon>Negativicutes</taxon>
        <taxon>Veillonellales</taxon>
        <taxon>Veillonellaceae</taxon>
        <taxon>Allisonella</taxon>
    </lineage>
</organism>
<dbReference type="PROSITE" id="PS00690">
    <property type="entry name" value="DEAH_ATP_HELICASE"/>
    <property type="match status" value="1"/>
</dbReference>
<feature type="domain" description="HRDC" evidence="17">
    <location>
        <begin position="621"/>
        <end position="701"/>
    </location>
</feature>
<dbReference type="PROSITE" id="PS51192">
    <property type="entry name" value="HELICASE_ATP_BIND_1"/>
    <property type="match status" value="1"/>
</dbReference>
<dbReference type="InterPro" id="IPR036388">
    <property type="entry name" value="WH-like_DNA-bd_sf"/>
</dbReference>
<feature type="domain" description="Helicase ATP-binding" evidence="18">
    <location>
        <begin position="26"/>
        <end position="195"/>
    </location>
</feature>
<comment type="similarity">
    <text evidence="3">Belongs to the helicase family. RecQ subfamily.</text>
</comment>
<sequence length="782" mass="88681">MTESPEAVLKEYFGYDSFRTGQAEVVNSLLSGHDVLAIMPTGAGKSICFQVPALMMPHGVVVVSPLISLMKDQVESLIRQGIAASYVNSTVPFGESIERLRDLYRGKIKILYLAPEKLEPSYFTDCLRQVPLSMVVVDEAHCVSQWGHDFRPSYGKIRTFVDLLPHKPVMAAFTATATPLVEKDIKENLGLVHADIYRTGLDRPNLSFRVLRGLGREEKEQLLLRYVKTHKQESGVIYCATRKAVDSVYTLLRTHKIQAGRYHAGLSEQERKQAQDDFSFDRLQVMVATNAFGMGIDKSNVRYVIHYQMPKSLEAYYQEAGRAGRDGARAECILLYSARDAGIQKYLLAQSDLPAEQLDIEYRRLNQMINYCSTSACLRNTILTYFGETPEDTCGHCSSCENARARVDITDVAVLIFRTIRNVNESFGVNVIADILKGSRSRNIRDRHLDQQMTYGKLSFEKTEHIRDTIHTLMADGYLLQKGEPYPSLYLTPMAMRVLSGDGRVMGPAVGMERMAAEQVIDNLKFTGDRGALFEQLRRLRTQMAKEEQVPPFVIFSDATLEQMAAVRPVTRDELRQISGVGVFKLEKYGERFLKLIRDEGNEETETPREENKNLAGERERGEAACIYDYLVSVRNRMADDQGIKPFQILSNRTLMDMSFRRPSQESEIKAVYGIGPAKFEKFGLLFLNAVQEAKHRLEQIECTVDVESQDSGFHIYVEQCIRRLKDSGQLDDVTADQLRKAAEMRKTTGDWPAGLGSSYRKELTKIMKIYRQFMETSMEDI</sequence>
<dbReference type="EMBL" id="FMXA01000003">
    <property type="protein sequence ID" value="SDA37544.1"/>
    <property type="molecule type" value="Genomic_DNA"/>
</dbReference>
<dbReference type="InterPro" id="IPR001650">
    <property type="entry name" value="Helicase_C-like"/>
</dbReference>
<feature type="domain" description="Helicase C-terminal" evidence="19">
    <location>
        <begin position="218"/>
        <end position="366"/>
    </location>
</feature>
<dbReference type="SUPFAM" id="SSF52540">
    <property type="entry name" value="P-loop containing nucleoside triphosphate hydrolases"/>
    <property type="match status" value="1"/>
</dbReference>
<reference evidence="20 21" key="1">
    <citation type="submission" date="2016-10" db="EMBL/GenBank/DDBJ databases">
        <authorList>
            <person name="de Groot N.N."/>
        </authorList>
    </citation>
    <scope>NUCLEOTIDE SEQUENCE [LARGE SCALE GENOMIC DNA]</scope>
    <source>
        <strain evidence="20 21">DSM 15230</strain>
    </source>
</reference>
<dbReference type="NCBIfam" id="TIGR00614">
    <property type="entry name" value="recQ_fam"/>
    <property type="match status" value="1"/>
</dbReference>
<accession>A0A1G5UV90</accession>
<proteinExistence type="inferred from homology"/>
<dbReference type="GO" id="GO:0005737">
    <property type="term" value="C:cytoplasm"/>
    <property type="evidence" value="ECO:0007669"/>
    <property type="project" value="TreeGrafter"/>
</dbReference>
<keyword evidence="5" id="KW-0547">Nucleotide-binding</keyword>
<dbReference type="Gene3D" id="3.40.50.300">
    <property type="entry name" value="P-loop containing nucleotide triphosphate hydrolases"/>
    <property type="match status" value="2"/>
</dbReference>
<dbReference type="CDD" id="cd17920">
    <property type="entry name" value="DEXHc_RecQ"/>
    <property type="match status" value="1"/>
</dbReference>
<keyword evidence="9" id="KW-0862">Zinc</keyword>
<evidence type="ECO:0000256" key="12">
    <source>
        <dbReference type="ARBA" id="ARBA00023172"/>
    </source>
</evidence>
<dbReference type="SMART" id="SM00490">
    <property type="entry name" value="HELICc"/>
    <property type="match status" value="1"/>
</dbReference>
<evidence type="ECO:0000256" key="3">
    <source>
        <dbReference type="ARBA" id="ARBA00005446"/>
    </source>
</evidence>
<dbReference type="InterPro" id="IPR027417">
    <property type="entry name" value="P-loop_NTPase"/>
</dbReference>
<evidence type="ECO:0000256" key="10">
    <source>
        <dbReference type="ARBA" id="ARBA00022840"/>
    </source>
</evidence>